<dbReference type="InterPro" id="IPR052934">
    <property type="entry name" value="Methyl-DNA_Rec/Restrict_Enz"/>
</dbReference>
<dbReference type="InterPro" id="IPR027417">
    <property type="entry name" value="P-loop_NTPase"/>
</dbReference>
<dbReference type="GO" id="GO:0016887">
    <property type="term" value="F:ATP hydrolysis activity"/>
    <property type="evidence" value="ECO:0007669"/>
    <property type="project" value="InterPro"/>
</dbReference>
<sequence length="394" mass="44534">MARIREIVPSTQNIRAHRIEDAVTCQYKVIDDENGETLLHLSTFGSQQRQSSPKSSQSIQLSRENAADLITIIAKTFGFDLGSSELVAAEDEASSSHVDPVFAEATDALAEAVFMPKGWLQECIDLLRDRPQLIFYGPPGTGKTYLAKAIAKHLCDERNVKVVQFHPSYSYEDFFEGLRPVQTEDGQIAYDIRRGPLREIADRARQDPGNLYALVIDEVNRGNLSKIFGELYYLLEYRDESINLLYSDKVEMFRLPKNVLIIGTMNRVDRSIAMVDAAIRRRFAFVHLHPTEEPTRNVLRSWLLARGYGERVADIADELNNMIEDEDFKIGPSYFMRDTMTTRAGRDMTWRTSIIPLLEECHFGTPGINVRDLYSLEKIEQRVSGKGAGSGSSA</sequence>
<dbReference type="eggNOG" id="COG1401">
    <property type="taxonomic scope" value="Bacteria"/>
</dbReference>
<dbReference type="PANTHER" id="PTHR37291:SF1">
    <property type="entry name" value="TYPE IV METHYL-DIRECTED RESTRICTION ENZYME ECOKMCRB SUBUNIT"/>
    <property type="match status" value="1"/>
</dbReference>
<evidence type="ECO:0000313" key="3">
    <source>
        <dbReference type="Proteomes" id="UP000008190"/>
    </source>
</evidence>
<dbReference type="SUPFAM" id="SSF52540">
    <property type="entry name" value="P-loop containing nucleoside triphosphate hydrolases"/>
    <property type="match status" value="1"/>
</dbReference>
<dbReference type="Proteomes" id="UP000008190">
    <property type="component" value="Chromosome"/>
</dbReference>
<name>H6R6Z9_NOCCG</name>
<dbReference type="InterPro" id="IPR003593">
    <property type="entry name" value="AAA+_ATPase"/>
</dbReference>
<protein>
    <recommendedName>
        <fullName evidence="1">AAA+ ATPase domain-containing protein</fullName>
    </recommendedName>
</protein>
<dbReference type="eggNOG" id="COG4240">
    <property type="taxonomic scope" value="Bacteria"/>
</dbReference>
<reference evidence="2 3" key="1">
    <citation type="journal article" date="2012" name="J. Bacteriol.">
        <title>Genome sequence of the human- and animal-pathogenic strain Nocardia cyriacigeorgica GUH-2.</title>
        <authorList>
            <person name="Zoropogui A."/>
            <person name="Pujic P."/>
            <person name="Normand P."/>
            <person name="Barbe V."/>
            <person name="Beaman B."/>
            <person name="Beaman L."/>
            <person name="Boiron P."/>
            <person name="Colinon C."/>
            <person name="Deredjian A."/>
            <person name="Graindorge A."/>
            <person name="Mangenot S."/>
            <person name="Nazaret S."/>
            <person name="Neto M."/>
            <person name="Petit S."/>
            <person name="Roche D."/>
            <person name="Vallenet D."/>
            <person name="Rodriguez-Nava V."/>
            <person name="Richard Y."/>
            <person name="Cournoyer B."/>
            <person name="Blaha D."/>
        </authorList>
    </citation>
    <scope>NUCLEOTIDE SEQUENCE [LARGE SCALE GENOMIC DNA]</scope>
    <source>
        <strain evidence="2 3">GUH-2</strain>
    </source>
</reference>
<dbReference type="Gene3D" id="3.40.50.300">
    <property type="entry name" value="P-loop containing nucleotide triphosphate hydrolases"/>
    <property type="match status" value="1"/>
</dbReference>
<organism evidence="2 3">
    <name type="scientific">Nocardia cyriacigeorgica (strain GUH-2)</name>
    <dbReference type="NCBI Taxonomy" id="1127134"/>
    <lineage>
        <taxon>Bacteria</taxon>
        <taxon>Bacillati</taxon>
        <taxon>Actinomycetota</taxon>
        <taxon>Actinomycetes</taxon>
        <taxon>Mycobacteriales</taxon>
        <taxon>Nocardiaceae</taxon>
        <taxon>Nocardia</taxon>
    </lineage>
</organism>
<dbReference type="REBASE" id="46166">
    <property type="entry name" value="NcyGUH2McrBCP"/>
</dbReference>
<keyword evidence="3" id="KW-1185">Reference proteome</keyword>
<evidence type="ECO:0000259" key="1">
    <source>
        <dbReference type="SMART" id="SM00382"/>
    </source>
</evidence>
<dbReference type="EMBL" id="FO082843">
    <property type="protein sequence ID" value="CCF64718.1"/>
    <property type="molecule type" value="Genomic_DNA"/>
</dbReference>
<gene>
    <name evidence="2" type="ordered locus">NOCYR_3955</name>
</gene>
<feature type="domain" description="AAA+ ATPase" evidence="1">
    <location>
        <begin position="129"/>
        <end position="289"/>
    </location>
</feature>
<dbReference type="Pfam" id="PF07728">
    <property type="entry name" value="AAA_5"/>
    <property type="match status" value="1"/>
</dbReference>
<dbReference type="OrthoDB" id="9781481at2"/>
<dbReference type="PANTHER" id="PTHR37291">
    <property type="entry name" value="5-METHYLCYTOSINE-SPECIFIC RESTRICTION ENZYME B"/>
    <property type="match status" value="1"/>
</dbReference>
<dbReference type="RefSeq" id="WP_014352170.1">
    <property type="nucleotide sequence ID" value="NC_016887.1"/>
</dbReference>
<dbReference type="SMART" id="SM00382">
    <property type="entry name" value="AAA"/>
    <property type="match status" value="1"/>
</dbReference>
<dbReference type="STRING" id="1127134.NOCYR_3955"/>
<proteinExistence type="predicted"/>
<dbReference type="InterPro" id="IPR011704">
    <property type="entry name" value="ATPase_dyneun-rel_AAA"/>
</dbReference>
<dbReference type="HOGENOM" id="CLU_699859_0_0_11"/>
<accession>H6R6Z9</accession>
<dbReference type="KEGG" id="ncy:NOCYR_3955"/>
<dbReference type="AlphaFoldDB" id="H6R6Z9"/>
<dbReference type="GO" id="GO:0005524">
    <property type="term" value="F:ATP binding"/>
    <property type="evidence" value="ECO:0007669"/>
    <property type="project" value="InterPro"/>
</dbReference>
<evidence type="ECO:0000313" key="2">
    <source>
        <dbReference type="EMBL" id="CCF64718.1"/>
    </source>
</evidence>